<proteinExistence type="predicted"/>
<protein>
    <submittedName>
        <fullName evidence="2">Uncharacterized protein</fullName>
    </submittedName>
</protein>
<gene>
    <name evidence="2" type="ORF">AMST5_02252</name>
</gene>
<reference evidence="2" key="1">
    <citation type="submission" date="2023-07" db="EMBL/GenBank/DDBJ databases">
        <authorList>
            <person name="Pelsma A.J. K."/>
        </authorList>
    </citation>
    <scope>NUCLEOTIDE SEQUENCE</scope>
</reference>
<dbReference type="AlphaFoldDB" id="A0AA48M2E6"/>
<sequence>MRGKAAGGQAEGSQMKKARIPIKLFLVLTLSSLAFPADSIARSPTRQRAQPCCQESRPVPSYAGDCGPNPPPGYRHDLKDLVTGFSRDFSCYVLDEY</sequence>
<evidence type="ECO:0000256" key="1">
    <source>
        <dbReference type="SAM" id="MobiDB-lite"/>
    </source>
</evidence>
<evidence type="ECO:0000313" key="2">
    <source>
        <dbReference type="EMBL" id="CAJ0870677.1"/>
    </source>
</evidence>
<dbReference type="EMBL" id="OY288114">
    <property type="protein sequence ID" value="CAJ0870677.1"/>
    <property type="molecule type" value="Genomic_DNA"/>
</dbReference>
<accession>A0AA48M2E6</accession>
<organism evidence="2">
    <name type="scientific">freshwater sediment metagenome</name>
    <dbReference type="NCBI Taxonomy" id="556182"/>
    <lineage>
        <taxon>unclassified sequences</taxon>
        <taxon>metagenomes</taxon>
        <taxon>ecological metagenomes</taxon>
    </lineage>
</organism>
<name>A0AA48M2E6_9ZZZZ</name>
<feature type="region of interest" description="Disordered" evidence="1">
    <location>
        <begin position="45"/>
        <end position="70"/>
    </location>
</feature>